<dbReference type="AlphaFoldDB" id="A0AAW7XBD6"/>
<dbReference type="Proteomes" id="UP001169760">
    <property type="component" value="Unassembled WGS sequence"/>
</dbReference>
<feature type="non-terminal residue" evidence="1">
    <location>
        <position position="1"/>
    </location>
</feature>
<evidence type="ECO:0000313" key="1">
    <source>
        <dbReference type="EMBL" id="MDO6425190.1"/>
    </source>
</evidence>
<feature type="non-terminal residue" evidence="1">
    <location>
        <position position="83"/>
    </location>
</feature>
<organism evidence="1 2">
    <name type="scientific">Saccharophagus degradans</name>
    <dbReference type="NCBI Taxonomy" id="86304"/>
    <lineage>
        <taxon>Bacteria</taxon>
        <taxon>Pseudomonadati</taxon>
        <taxon>Pseudomonadota</taxon>
        <taxon>Gammaproteobacteria</taxon>
        <taxon>Cellvibrionales</taxon>
        <taxon>Cellvibrionaceae</taxon>
        <taxon>Saccharophagus</taxon>
    </lineage>
</organism>
<comment type="caution">
    <text evidence="1">The sequence shown here is derived from an EMBL/GenBank/DDBJ whole genome shotgun (WGS) entry which is preliminary data.</text>
</comment>
<dbReference type="InterPro" id="IPR029058">
    <property type="entry name" value="AB_hydrolase_fold"/>
</dbReference>
<evidence type="ECO:0000313" key="2">
    <source>
        <dbReference type="Proteomes" id="UP001169760"/>
    </source>
</evidence>
<accession>A0AAW7XBD6</accession>
<name>A0AAW7XBD6_9GAMM</name>
<dbReference type="EMBL" id="JAUOPB010000391">
    <property type="protein sequence ID" value="MDO6425190.1"/>
    <property type="molecule type" value="Genomic_DNA"/>
</dbReference>
<dbReference type="Gene3D" id="3.40.50.1820">
    <property type="entry name" value="alpha/beta hydrolase"/>
    <property type="match status" value="1"/>
</dbReference>
<dbReference type="RefSeq" id="WP_303494634.1">
    <property type="nucleotide sequence ID" value="NZ_JAUOPB010000391.1"/>
</dbReference>
<gene>
    <name evidence="1" type="ORF">Q4521_22120</name>
</gene>
<protein>
    <submittedName>
        <fullName evidence="1">Uncharacterized protein</fullName>
    </submittedName>
</protein>
<reference evidence="1" key="1">
    <citation type="submission" date="2023-07" db="EMBL/GenBank/DDBJ databases">
        <title>Genome content predicts the carbon catabolic preferences of heterotrophic bacteria.</title>
        <authorList>
            <person name="Gralka M."/>
        </authorList>
    </citation>
    <scope>NUCLEOTIDE SEQUENCE</scope>
    <source>
        <strain evidence="1">I3M17_2</strain>
    </source>
</reference>
<proteinExistence type="predicted"/>
<sequence>GWLRKISSGLTFIFLLCIAWALPSILPVFNLPTPSGNYSIGSQYIHLKTNLDEIMTLETGDKRELMIKAWYPANLEHEKPEPY</sequence>